<reference evidence="2" key="1">
    <citation type="journal article" date="2019" name="Sci. Rep.">
        <title>Draft genome of Tanacetum cinerariifolium, the natural source of mosquito coil.</title>
        <authorList>
            <person name="Yamashiro T."/>
            <person name="Shiraishi A."/>
            <person name="Satake H."/>
            <person name="Nakayama K."/>
        </authorList>
    </citation>
    <scope>NUCLEOTIDE SEQUENCE</scope>
</reference>
<gene>
    <name evidence="2" type="ORF">Tci_704438</name>
</gene>
<dbReference type="EMBL" id="BKCJ010602258">
    <property type="protein sequence ID" value="GFB32467.1"/>
    <property type="molecule type" value="Genomic_DNA"/>
</dbReference>
<name>A0A699LG96_TANCI</name>
<comment type="caution">
    <text evidence="2">The sequence shown here is derived from an EMBL/GenBank/DDBJ whole genome shotgun (WGS) entry which is preliminary data.</text>
</comment>
<evidence type="ECO:0000256" key="1">
    <source>
        <dbReference type="SAM" id="Coils"/>
    </source>
</evidence>
<evidence type="ECO:0000313" key="2">
    <source>
        <dbReference type="EMBL" id="GFB32467.1"/>
    </source>
</evidence>
<accession>A0A699LG96</accession>
<feature type="non-terminal residue" evidence="2">
    <location>
        <position position="371"/>
    </location>
</feature>
<keyword evidence="1" id="KW-0175">Coiled coil</keyword>
<protein>
    <submittedName>
        <fullName evidence="2">Uncharacterized protein</fullName>
    </submittedName>
</protein>
<feature type="coiled-coil region" evidence="1">
    <location>
        <begin position="193"/>
        <end position="255"/>
    </location>
</feature>
<organism evidence="2">
    <name type="scientific">Tanacetum cinerariifolium</name>
    <name type="common">Dalmatian daisy</name>
    <name type="synonym">Chrysanthemum cinerariifolium</name>
    <dbReference type="NCBI Taxonomy" id="118510"/>
    <lineage>
        <taxon>Eukaryota</taxon>
        <taxon>Viridiplantae</taxon>
        <taxon>Streptophyta</taxon>
        <taxon>Embryophyta</taxon>
        <taxon>Tracheophyta</taxon>
        <taxon>Spermatophyta</taxon>
        <taxon>Magnoliopsida</taxon>
        <taxon>eudicotyledons</taxon>
        <taxon>Gunneridae</taxon>
        <taxon>Pentapetalae</taxon>
        <taxon>asterids</taxon>
        <taxon>campanulids</taxon>
        <taxon>Asterales</taxon>
        <taxon>Asteraceae</taxon>
        <taxon>Asteroideae</taxon>
        <taxon>Anthemideae</taxon>
        <taxon>Anthemidinae</taxon>
        <taxon>Tanacetum</taxon>
    </lineage>
</organism>
<sequence length="371" mass="42818">MVTISKMISIPNEDLSNDTTPSVARKFLNEVKSSLVTLQHLIKQKMTLEVHNWSSSAHKEVHRIISHEITPIINQDDARVQNFEIQFLQEAVTFVQDFKSLAKEADESLDKQKSLELEIERLLKASVSHDIMSIVQNGFVDAPSDLRTKLDRTKEKLKLCIIKKEKECVVLWNNWYTKCKECKYNMISYDKAYNDMQQKVERSQAQLRDLKGKSSDTRSASNTLDPLNQKLESKIVELEFQVVNYEREISHLKITYKNMFDSIKSNREHAKLHDLIYENAQLRDRGFENTYRGFENTCESMKNTSRTSVTPHVDKPKLSAVTSLSKKLHASMPSHSIAQPREFNVVKHRNVIAPGMFKINPSQTPRVDLVP</sequence>
<proteinExistence type="predicted"/>
<dbReference type="AlphaFoldDB" id="A0A699LG96"/>